<keyword evidence="2 3" id="KW-0647">Proteasome</keyword>
<dbReference type="InterPro" id="IPR029055">
    <property type="entry name" value="Ntn_hydrolases_N"/>
</dbReference>
<dbReference type="Proteomes" id="UP000887561">
    <property type="component" value="Unplaced"/>
</dbReference>
<evidence type="ECO:0000256" key="5">
    <source>
        <dbReference type="SAM" id="SignalP"/>
    </source>
</evidence>
<organism evidence="7 8">
    <name type="scientific">Meloidogyne javanica</name>
    <name type="common">Root-knot nematode worm</name>
    <dbReference type="NCBI Taxonomy" id="6303"/>
    <lineage>
        <taxon>Eukaryota</taxon>
        <taxon>Metazoa</taxon>
        <taxon>Ecdysozoa</taxon>
        <taxon>Nematoda</taxon>
        <taxon>Chromadorea</taxon>
        <taxon>Rhabditida</taxon>
        <taxon>Tylenchina</taxon>
        <taxon>Tylenchomorpha</taxon>
        <taxon>Tylenchoidea</taxon>
        <taxon>Meloidogynidae</taxon>
        <taxon>Meloidogyninae</taxon>
        <taxon>Meloidogyne</taxon>
        <taxon>Meloidogyne incognita group</taxon>
    </lineage>
</organism>
<reference evidence="8" key="1">
    <citation type="submission" date="2022-11" db="UniProtKB">
        <authorList>
            <consortium name="WormBaseParasite"/>
        </authorList>
    </citation>
    <scope>IDENTIFICATION</scope>
</reference>
<protein>
    <submittedName>
        <fullName evidence="8">Proteasome alpha-type subunits domain-containing protein</fullName>
    </submittedName>
</protein>
<dbReference type="InterPro" id="IPR001353">
    <property type="entry name" value="Proteasome_sua/b"/>
</dbReference>
<dbReference type="Pfam" id="PF10584">
    <property type="entry name" value="Proteasome_A_N"/>
    <property type="match status" value="1"/>
</dbReference>
<feature type="domain" description="Proteasome alpha-type subunits" evidence="6">
    <location>
        <begin position="88"/>
        <end position="110"/>
    </location>
</feature>
<keyword evidence="7" id="KW-1185">Reference proteome</keyword>
<dbReference type="SMART" id="SM00948">
    <property type="entry name" value="Proteasome_A_N"/>
    <property type="match status" value="1"/>
</dbReference>
<dbReference type="InterPro" id="IPR050115">
    <property type="entry name" value="Proteasome_alpha"/>
</dbReference>
<proteinExistence type="inferred from homology"/>
<accession>A0A915NEQ7</accession>
<dbReference type="SUPFAM" id="SSF56235">
    <property type="entry name" value="N-terminal nucleophile aminohydrolases (Ntn hydrolases)"/>
    <property type="match status" value="1"/>
</dbReference>
<dbReference type="PROSITE" id="PS00388">
    <property type="entry name" value="PROTEASOME_ALPHA_1"/>
    <property type="match status" value="1"/>
</dbReference>
<dbReference type="Gene3D" id="3.60.20.10">
    <property type="entry name" value="Glutamine Phosphoribosylpyrophosphate, subunit 1, domain 1"/>
    <property type="match status" value="1"/>
</dbReference>
<dbReference type="Pfam" id="PF00227">
    <property type="entry name" value="Proteasome"/>
    <property type="match status" value="1"/>
</dbReference>
<keyword evidence="5" id="KW-0732">Signal</keyword>
<dbReference type="AlphaFoldDB" id="A0A915NEQ7"/>
<feature type="region of interest" description="Disordered" evidence="4">
    <location>
        <begin position="31"/>
        <end position="68"/>
    </location>
</feature>
<comment type="function">
    <text evidence="1">The proteasome is a multicatalytic proteinase complex which is characterized by its ability to cleave peptides with Arg, Phe, Tyr, Leu, and Glu adjacent to the leaving group at neutral or slightly basic pH. The proteasome has an ATP-dependent proteolytic activity.</text>
</comment>
<evidence type="ECO:0000256" key="4">
    <source>
        <dbReference type="SAM" id="MobiDB-lite"/>
    </source>
</evidence>
<feature type="signal peptide" evidence="5">
    <location>
        <begin position="1"/>
        <end position="21"/>
    </location>
</feature>
<dbReference type="InterPro" id="IPR000426">
    <property type="entry name" value="Proteasome_asu_N"/>
</dbReference>
<dbReference type="PANTHER" id="PTHR11599">
    <property type="entry name" value="PROTEASOME SUBUNIT ALPHA/BETA"/>
    <property type="match status" value="1"/>
</dbReference>
<evidence type="ECO:0000256" key="3">
    <source>
        <dbReference type="PROSITE-ProRule" id="PRU00808"/>
    </source>
</evidence>
<feature type="chain" id="PRO_5037286798" evidence="5">
    <location>
        <begin position="22"/>
        <end position="331"/>
    </location>
</feature>
<dbReference type="WBParaSite" id="scaffold9920_cov179.g14379">
    <property type="protein sequence ID" value="scaffold9920_cov179.g14379"/>
    <property type="gene ID" value="scaffold9920_cov179.g14379"/>
</dbReference>
<evidence type="ECO:0000256" key="2">
    <source>
        <dbReference type="ARBA" id="ARBA00022942"/>
    </source>
</evidence>
<dbReference type="GO" id="GO:0019773">
    <property type="term" value="C:proteasome core complex, alpha-subunit complex"/>
    <property type="evidence" value="ECO:0007669"/>
    <property type="project" value="UniProtKB-UniRule"/>
</dbReference>
<evidence type="ECO:0000313" key="8">
    <source>
        <dbReference type="WBParaSite" id="scaffold9920_cov179.g14379"/>
    </source>
</evidence>
<feature type="compositionally biased region" description="Basic and acidic residues" evidence="4">
    <location>
        <begin position="50"/>
        <end position="59"/>
    </location>
</feature>
<evidence type="ECO:0000313" key="7">
    <source>
        <dbReference type="Proteomes" id="UP000887561"/>
    </source>
</evidence>
<evidence type="ECO:0000256" key="1">
    <source>
        <dbReference type="ARBA" id="ARBA00002000"/>
    </source>
</evidence>
<dbReference type="InterPro" id="IPR023332">
    <property type="entry name" value="Proteasome_alpha-type"/>
</dbReference>
<dbReference type="PROSITE" id="PS51475">
    <property type="entry name" value="PROTEASOME_ALPHA_2"/>
    <property type="match status" value="1"/>
</dbReference>
<evidence type="ECO:0000259" key="6">
    <source>
        <dbReference type="PROSITE" id="PS00388"/>
    </source>
</evidence>
<dbReference type="GO" id="GO:0006511">
    <property type="term" value="P:ubiquitin-dependent protein catabolic process"/>
    <property type="evidence" value="ECO:0007669"/>
    <property type="project" value="InterPro"/>
</dbReference>
<comment type="similarity">
    <text evidence="3">Belongs to the peptidase T1A family.</text>
</comment>
<name>A0A915NEQ7_MELJA</name>
<sequence length="331" mass="36830">MSKLFFVLVIVAIVFIHCCDAEGEEEKKKIGRKTLSKQSSIPRSSYHGHAIVEEPTKSDSEDEDIFADPPSQRTLSFNLKMSSIGTGYDLDASSFSPDGRVFQVEYAAKAVQASVTVIALSSKKGVVVAVDQPILSKLDVEGANSRIMRINNKIGFVGSGLFPDVFAICNWAREEDNKNYKEINQHISVKKLAERVAQYVHYYTLATDRPYGASVFITSWDQKGGSSIYCIETSGQCYKYFGWVIGKNAVSAKSEIEKIKGLGEDCKLSKQELIKRAIHVLLTTRDEGSTGHRIEMGWIGEDSNNGFEQIDQSEISKLEKQVSKEIEEEDD</sequence>